<accession>A0A8X6QZK8</accession>
<dbReference type="EMBL" id="BMAW01036861">
    <property type="protein sequence ID" value="GFU46137.1"/>
    <property type="molecule type" value="Genomic_DNA"/>
</dbReference>
<protein>
    <recommendedName>
        <fullName evidence="3">Retrovirus-related Pol polyprotein from transposon TNT 1-94</fullName>
    </recommendedName>
</protein>
<dbReference type="PANTHER" id="PTHR11439">
    <property type="entry name" value="GAG-POL-RELATED RETROTRANSPOSON"/>
    <property type="match status" value="1"/>
</dbReference>
<evidence type="ECO:0008006" key="3">
    <source>
        <dbReference type="Google" id="ProtNLM"/>
    </source>
</evidence>
<reference evidence="1" key="1">
    <citation type="submission" date="2020-08" db="EMBL/GenBank/DDBJ databases">
        <title>Multicomponent nature underlies the extraordinary mechanical properties of spider dragline silk.</title>
        <authorList>
            <person name="Kono N."/>
            <person name="Nakamura H."/>
            <person name="Mori M."/>
            <person name="Yoshida Y."/>
            <person name="Ohtoshi R."/>
            <person name="Malay A.D."/>
            <person name="Moran D.A.P."/>
            <person name="Tomita M."/>
            <person name="Numata K."/>
            <person name="Arakawa K."/>
        </authorList>
    </citation>
    <scope>NUCLEOTIDE SEQUENCE</scope>
</reference>
<proteinExistence type="predicted"/>
<dbReference type="AlphaFoldDB" id="A0A8X6QZK8"/>
<name>A0A8X6QZK8_NEPPI</name>
<dbReference type="Proteomes" id="UP000887013">
    <property type="component" value="Unassembled WGS sequence"/>
</dbReference>
<comment type="caution">
    <text evidence="1">The sequence shown here is derived from an EMBL/GenBank/DDBJ whole genome shotgun (WGS) entry which is preliminary data.</text>
</comment>
<evidence type="ECO:0000313" key="1">
    <source>
        <dbReference type="EMBL" id="GFU46137.1"/>
    </source>
</evidence>
<dbReference type="CDD" id="cd09272">
    <property type="entry name" value="RNase_HI_RT_Ty1"/>
    <property type="match status" value="1"/>
</dbReference>
<sequence>MEKKAIQGYLVGYEEDELYQICLKKEHRVNLSRDVIFQGKASRCDDHAELKLEDRQKSKLFEDHIMVEESYLEDNNNPQTYEEAINSKDSTNWKKAKKSEMNYLSENHIWDLTDLPVEDKASILRCYSDSDFRGCTKTSKSTSGYVMVYAGGTISWNSQRQAMVSTSTTEAEVIAALEVAKEVIWLCRLIQGIAD</sequence>
<organism evidence="1 2">
    <name type="scientific">Nephila pilipes</name>
    <name type="common">Giant wood spider</name>
    <name type="synonym">Nephila maculata</name>
    <dbReference type="NCBI Taxonomy" id="299642"/>
    <lineage>
        <taxon>Eukaryota</taxon>
        <taxon>Metazoa</taxon>
        <taxon>Ecdysozoa</taxon>
        <taxon>Arthropoda</taxon>
        <taxon>Chelicerata</taxon>
        <taxon>Arachnida</taxon>
        <taxon>Araneae</taxon>
        <taxon>Araneomorphae</taxon>
        <taxon>Entelegynae</taxon>
        <taxon>Araneoidea</taxon>
        <taxon>Nephilidae</taxon>
        <taxon>Nephila</taxon>
    </lineage>
</organism>
<dbReference type="OrthoDB" id="6436874at2759"/>
<keyword evidence="2" id="KW-1185">Reference proteome</keyword>
<gene>
    <name evidence="1" type="primary">AVEN_208020_1</name>
    <name evidence="1" type="ORF">NPIL_445861</name>
</gene>
<evidence type="ECO:0000313" key="2">
    <source>
        <dbReference type="Proteomes" id="UP000887013"/>
    </source>
</evidence>
<dbReference type="PANTHER" id="PTHR11439:SF467">
    <property type="entry name" value="INTEGRASE CATALYTIC DOMAIN-CONTAINING PROTEIN"/>
    <property type="match status" value="1"/>
</dbReference>